<dbReference type="EMBL" id="JBIMZQ010000017">
    <property type="protein sequence ID" value="KAL3666269.1"/>
    <property type="molecule type" value="Genomic_DNA"/>
</dbReference>
<dbReference type="AlphaFoldDB" id="A0ABD3FIX4"/>
<proteinExistence type="predicted"/>
<accession>A0ABD3FIX4</accession>
<organism evidence="1 2">
    <name type="scientific">Phytophthora oleae</name>
    <dbReference type="NCBI Taxonomy" id="2107226"/>
    <lineage>
        <taxon>Eukaryota</taxon>
        <taxon>Sar</taxon>
        <taxon>Stramenopiles</taxon>
        <taxon>Oomycota</taxon>
        <taxon>Peronosporomycetes</taxon>
        <taxon>Peronosporales</taxon>
        <taxon>Peronosporaceae</taxon>
        <taxon>Phytophthora</taxon>
    </lineage>
</organism>
<evidence type="ECO:0000313" key="2">
    <source>
        <dbReference type="Proteomes" id="UP001632037"/>
    </source>
</evidence>
<reference evidence="1 2" key="1">
    <citation type="submission" date="2024-09" db="EMBL/GenBank/DDBJ databases">
        <title>Genome sequencing and assembly of Phytophthora oleae, isolate VK10A, causative agent of rot of olive drupes.</title>
        <authorList>
            <person name="Conti Taguali S."/>
            <person name="Riolo M."/>
            <person name="La Spada F."/>
            <person name="Cacciola S.O."/>
            <person name="Dionisio G."/>
        </authorList>
    </citation>
    <scope>NUCLEOTIDE SEQUENCE [LARGE SCALE GENOMIC DNA]</scope>
    <source>
        <strain evidence="1 2">VK10A</strain>
    </source>
</reference>
<gene>
    <name evidence="1" type="ORF">V7S43_008520</name>
</gene>
<sequence>MHPFVIPADLTRSMKAATKTAKSEQREPDPLVDNIEQPGIVIDLVVSIDPKLWKFSG</sequence>
<comment type="caution">
    <text evidence="1">The sequence shown here is derived from an EMBL/GenBank/DDBJ whole genome shotgun (WGS) entry which is preliminary data.</text>
</comment>
<dbReference type="Proteomes" id="UP001632037">
    <property type="component" value="Unassembled WGS sequence"/>
</dbReference>
<evidence type="ECO:0000313" key="1">
    <source>
        <dbReference type="EMBL" id="KAL3666269.1"/>
    </source>
</evidence>
<protein>
    <submittedName>
        <fullName evidence="1">Uncharacterized protein</fullName>
    </submittedName>
</protein>
<keyword evidence="2" id="KW-1185">Reference proteome</keyword>
<name>A0ABD3FIX4_9STRA</name>